<dbReference type="InterPro" id="IPR011048">
    <property type="entry name" value="Haem_d1_sf"/>
</dbReference>
<keyword evidence="2" id="KW-0313">Glucose metabolism</keyword>
<dbReference type="InterPro" id="IPR019405">
    <property type="entry name" value="Lactonase_7-beta_prop"/>
</dbReference>
<organism evidence="4 5">
    <name type="scientific">Granulicella rosea</name>
    <dbReference type="NCBI Taxonomy" id="474952"/>
    <lineage>
        <taxon>Bacteria</taxon>
        <taxon>Pseudomonadati</taxon>
        <taxon>Acidobacteriota</taxon>
        <taxon>Terriglobia</taxon>
        <taxon>Terriglobales</taxon>
        <taxon>Acidobacteriaceae</taxon>
        <taxon>Granulicella</taxon>
    </lineage>
</organism>
<dbReference type="EMBL" id="FZOU01000001">
    <property type="protein sequence ID" value="SNS32488.1"/>
    <property type="molecule type" value="Genomic_DNA"/>
</dbReference>
<protein>
    <submittedName>
        <fullName evidence="4">6-phosphogluconolactonase, cycloisomerase 2 family</fullName>
    </submittedName>
</protein>
<dbReference type="AlphaFoldDB" id="A0A239DKW1"/>
<name>A0A239DKW1_9BACT</name>
<evidence type="ECO:0000256" key="3">
    <source>
        <dbReference type="SAM" id="SignalP"/>
    </source>
</evidence>
<dbReference type="OrthoDB" id="105446at2"/>
<dbReference type="Proteomes" id="UP000198356">
    <property type="component" value="Unassembled WGS sequence"/>
</dbReference>
<sequence length="379" mass="38944">MAPSQHRSYCVALSLALLFGAGCSTGSPSGGGATATPPVIASAKAQFAYVGGFSGGISSYTISTNGVWAPTSPASVPTNDNYGAMVVDPLGKYLFFAGFLGGSVTTYSITPGTGIPVNVGTAPSSNVNNRPENMAIDPTGRFLYTANTGLNTVSTYTVNRGTGALTALPDTTLPSSPGFYGDFTSPCGIVTDSTGKYLYVGEYGYVVAYSIDQTTGALTPLASPTVVGSSFFTLRLDPTGKYIYATSGRSNSVSVYSINASTGALTLYATVTTGNGATDIGLTIDGAHAYVIDRDDQTISLFNRNQTSGALTPFTPATIYDLGQPYIIQMDPGGQLAYVVREDGGIDTYRIDADGTLSEYGGIGTGNTPVGLAIYPAHP</sequence>
<comment type="similarity">
    <text evidence="1">Belongs to the cycloisomerase 2 family.</text>
</comment>
<keyword evidence="5" id="KW-1185">Reference proteome</keyword>
<evidence type="ECO:0000313" key="4">
    <source>
        <dbReference type="EMBL" id="SNS32488.1"/>
    </source>
</evidence>
<keyword evidence="3" id="KW-0732">Signal</keyword>
<dbReference type="Gene3D" id="2.130.10.10">
    <property type="entry name" value="YVTN repeat-like/Quinoprotein amine dehydrogenase"/>
    <property type="match status" value="3"/>
</dbReference>
<dbReference type="PROSITE" id="PS51257">
    <property type="entry name" value="PROKAR_LIPOPROTEIN"/>
    <property type="match status" value="1"/>
</dbReference>
<gene>
    <name evidence="4" type="ORF">SAMN05421770_101503</name>
</gene>
<accession>A0A239DKW1</accession>
<dbReference type="GO" id="GO:0016853">
    <property type="term" value="F:isomerase activity"/>
    <property type="evidence" value="ECO:0007669"/>
    <property type="project" value="UniProtKB-KW"/>
</dbReference>
<feature type="signal peptide" evidence="3">
    <location>
        <begin position="1"/>
        <end position="26"/>
    </location>
</feature>
<proteinExistence type="inferred from homology"/>
<evidence type="ECO:0000313" key="5">
    <source>
        <dbReference type="Proteomes" id="UP000198356"/>
    </source>
</evidence>
<dbReference type="GO" id="GO:0006006">
    <property type="term" value="P:glucose metabolic process"/>
    <property type="evidence" value="ECO:0007669"/>
    <property type="project" value="UniProtKB-KW"/>
</dbReference>
<feature type="chain" id="PRO_5012082611" evidence="3">
    <location>
        <begin position="27"/>
        <end position="379"/>
    </location>
</feature>
<reference evidence="4 5" key="1">
    <citation type="submission" date="2017-06" db="EMBL/GenBank/DDBJ databases">
        <authorList>
            <person name="Kim H.J."/>
            <person name="Triplett B.A."/>
        </authorList>
    </citation>
    <scope>NUCLEOTIDE SEQUENCE [LARGE SCALE GENOMIC DNA]</scope>
    <source>
        <strain evidence="4 5">DSM 18704</strain>
    </source>
</reference>
<dbReference type="PANTHER" id="PTHR30344">
    <property type="entry name" value="6-PHOSPHOGLUCONOLACTONASE-RELATED"/>
    <property type="match status" value="1"/>
</dbReference>
<keyword evidence="2" id="KW-0119">Carbohydrate metabolism</keyword>
<evidence type="ECO:0000256" key="2">
    <source>
        <dbReference type="ARBA" id="ARBA00022526"/>
    </source>
</evidence>
<evidence type="ECO:0000256" key="1">
    <source>
        <dbReference type="ARBA" id="ARBA00005564"/>
    </source>
</evidence>
<keyword evidence="4" id="KW-0413">Isomerase</keyword>
<dbReference type="SUPFAM" id="SSF51004">
    <property type="entry name" value="C-terminal (heme d1) domain of cytochrome cd1-nitrite reductase"/>
    <property type="match status" value="1"/>
</dbReference>
<dbReference type="Pfam" id="PF10282">
    <property type="entry name" value="Lactonase"/>
    <property type="match status" value="1"/>
</dbReference>
<dbReference type="PANTHER" id="PTHR30344:SF1">
    <property type="entry name" value="6-PHOSPHOGLUCONOLACTONASE"/>
    <property type="match status" value="1"/>
</dbReference>
<dbReference type="RefSeq" id="WP_089406792.1">
    <property type="nucleotide sequence ID" value="NZ_FZOU01000001.1"/>
</dbReference>
<dbReference type="InterPro" id="IPR015943">
    <property type="entry name" value="WD40/YVTN_repeat-like_dom_sf"/>
</dbReference>
<dbReference type="GO" id="GO:0017057">
    <property type="term" value="F:6-phosphogluconolactonase activity"/>
    <property type="evidence" value="ECO:0007669"/>
    <property type="project" value="TreeGrafter"/>
</dbReference>
<dbReference type="InterPro" id="IPR050282">
    <property type="entry name" value="Cycloisomerase_2"/>
</dbReference>